<protein>
    <recommendedName>
        <fullName evidence="2">HNH nuclease domain-containing protein</fullName>
    </recommendedName>
</protein>
<gene>
    <name evidence="3" type="ORF">GOHSU_16_01130</name>
</gene>
<organism evidence="3 4">
    <name type="scientific">Gordonia hirsuta DSM 44140 = NBRC 16056</name>
    <dbReference type="NCBI Taxonomy" id="1121927"/>
    <lineage>
        <taxon>Bacteria</taxon>
        <taxon>Bacillati</taxon>
        <taxon>Actinomycetota</taxon>
        <taxon>Actinomycetes</taxon>
        <taxon>Mycobacteriales</taxon>
        <taxon>Gordoniaceae</taxon>
        <taxon>Gordonia</taxon>
    </lineage>
</organism>
<name>L7L7M4_9ACTN</name>
<accession>L7L7M4</accession>
<feature type="domain" description="HNH nuclease" evidence="2">
    <location>
        <begin position="365"/>
        <end position="417"/>
    </location>
</feature>
<reference evidence="3 4" key="1">
    <citation type="submission" date="2012-12" db="EMBL/GenBank/DDBJ databases">
        <title>Whole genome shotgun sequence of Gordonia hirsuta NBRC 16056.</title>
        <authorList>
            <person name="Isaki-Nakamura S."/>
            <person name="Hosoyama A."/>
            <person name="Tsuchikane K."/>
            <person name="Katsumata H."/>
            <person name="Baba S."/>
            <person name="Yamazaki S."/>
            <person name="Fujita N."/>
        </authorList>
    </citation>
    <scope>NUCLEOTIDE SEQUENCE [LARGE SCALE GENOMIC DNA]</scope>
    <source>
        <strain evidence="3 4">NBRC 16056</strain>
    </source>
</reference>
<evidence type="ECO:0000256" key="1">
    <source>
        <dbReference type="SAM" id="MobiDB-lite"/>
    </source>
</evidence>
<dbReference type="STRING" id="1121927.GOHSU_16_01130"/>
<evidence type="ECO:0000313" key="3">
    <source>
        <dbReference type="EMBL" id="GAC57155.1"/>
    </source>
</evidence>
<comment type="caution">
    <text evidence="3">The sequence shown here is derived from an EMBL/GenBank/DDBJ whole genome shotgun (WGS) entry which is preliminary data.</text>
</comment>
<dbReference type="Gene3D" id="1.10.30.50">
    <property type="match status" value="1"/>
</dbReference>
<keyword evidence="4" id="KW-1185">Reference proteome</keyword>
<evidence type="ECO:0000259" key="2">
    <source>
        <dbReference type="SMART" id="SM00507"/>
    </source>
</evidence>
<feature type="compositionally biased region" description="Basic and acidic residues" evidence="1">
    <location>
        <begin position="441"/>
        <end position="458"/>
    </location>
</feature>
<dbReference type="InterPro" id="IPR003870">
    <property type="entry name" value="DUF222"/>
</dbReference>
<dbReference type="OrthoDB" id="4382179at2"/>
<feature type="compositionally biased region" description="Basic and acidic residues" evidence="1">
    <location>
        <begin position="231"/>
        <end position="249"/>
    </location>
</feature>
<feature type="region of interest" description="Disordered" evidence="1">
    <location>
        <begin position="228"/>
        <end position="249"/>
    </location>
</feature>
<dbReference type="RefSeq" id="WP_005938731.1">
    <property type="nucleotide sequence ID" value="NZ_ATVK01000047.1"/>
</dbReference>
<dbReference type="InterPro" id="IPR003615">
    <property type="entry name" value="HNH_nuc"/>
</dbReference>
<dbReference type="EMBL" id="BANT01000016">
    <property type="protein sequence ID" value="GAC57155.1"/>
    <property type="molecule type" value="Genomic_DNA"/>
</dbReference>
<dbReference type="AlphaFoldDB" id="L7L7M4"/>
<sequence length="467" mass="50132">MDASTLTELADRMADDLTDRPGDERTLAAFLTSARPVDDDRELLALTASLLRIRTITDHALARTADVIARVGLPGRKRVRSASSLLAALGAAPAVAHRAVRLGTATNEPAAGPVTRGMRDGAVSAELGDAVVRGLHHVTGRVELTDEAKARLVTSLLVQTTPSRVKDKARSFAIALAPAADQAGEDAVPIAERDDLNDVEVVRTDDGRVQVTMDLDVVAGEQLYAALDPLTRPRPEPDGSEDTRSVGRRRADGFTQLVRTYLSRSDRPESGGVLPHVTLLVPATVSINGRQIDGPVPADAGQSVEVPLADLERLAGQVPSLGFTGPISARTTELIMCDVAVALALLDKEGVPLDVHDEHRLFPPGLRKALAIRDGGCAFPGCGLPPSWCDAHHVEHWQHGGKTCLDNGVLLCRRHHTLIHHGGWEVFIGHDRHPWFIPPADPDHPDRRREPMCADNRRTLTSLPTAA</sequence>
<dbReference type="CDD" id="cd00085">
    <property type="entry name" value="HNHc"/>
    <property type="match status" value="1"/>
</dbReference>
<dbReference type="SMART" id="SM00507">
    <property type="entry name" value="HNHc"/>
    <property type="match status" value="1"/>
</dbReference>
<proteinExistence type="predicted"/>
<dbReference type="Pfam" id="PF02720">
    <property type="entry name" value="DUF222"/>
    <property type="match status" value="1"/>
</dbReference>
<dbReference type="eggNOG" id="COG1403">
    <property type="taxonomic scope" value="Bacteria"/>
</dbReference>
<dbReference type="Proteomes" id="UP000053405">
    <property type="component" value="Unassembled WGS sequence"/>
</dbReference>
<feature type="region of interest" description="Disordered" evidence="1">
    <location>
        <begin position="439"/>
        <end position="467"/>
    </location>
</feature>
<evidence type="ECO:0000313" key="4">
    <source>
        <dbReference type="Proteomes" id="UP000053405"/>
    </source>
</evidence>